<evidence type="ECO:0000256" key="4">
    <source>
        <dbReference type="ARBA" id="ARBA00023136"/>
    </source>
</evidence>
<dbReference type="GO" id="GO:0016020">
    <property type="term" value="C:membrane"/>
    <property type="evidence" value="ECO:0007669"/>
    <property type="project" value="UniProtKB-SubCell"/>
</dbReference>
<dbReference type="AlphaFoldDB" id="A0A2G9RAQ2"/>
<evidence type="ECO:0000256" key="2">
    <source>
        <dbReference type="ARBA" id="ARBA00022692"/>
    </source>
</evidence>
<accession>A0A2G9RAQ2</accession>
<keyword evidence="4 5" id="KW-0472">Membrane</keyword>
<name>A0A2G9RAQ2_AQUCT</name>
<organism evidence="7 8">
    <name type="scientific">Aquarana catesbeiana</name>
    <name type="common">American bullfrog</name>
    <name type="synonym">Rana catesbeiana</name>
    <dbReference type="NCBI Taxonomy" id="8400"/>
    <lineage>
        <taxon>Eukaryota</taxon>
        <taxon>Metazoa</taxon>
        <taxon>Chordata</taxon>
        <taxon>Craniata</taxon>
        <taxon>Vertebrata</taxon>
        <taxon>Euteleostomi</taxon>
        <taxon>Amphibia</taxon>
        <taxon>Batrachia</taxon>
        <taxon>Anura</taxon>
        <taxon>Neobatrachia</taxon>
        <taxon>Ranoidea</taxon>
        <taxon>Ranidae</taxon>
        <taxon>Aquarana</taxon>
    </lineage>
</organism>
<evidence type="ECO:0000313" key="7">
    <source>
        <dbReference type="EMBL" id="PIO24978.1"/>
    </source>
</evidence>
<evidence type="ECO:0000256" key="1">
    <source>
        <dbReference type="ARBA" id="ARBA00004167"/>
    </source>
</evidence>
<keyword evidence="3 5" id="KW-1133">Transmembrane helix</keyword>
<comment type="subcellular location">
    <subcellularLocation>
        <location evidence="1">Membrane</location>
        <topology evidence="1">Single-pass membrane protein</topology>
    </subcellularLocation>
</comment>
<dbReference type="InterPro" id="IPR026966">
    <property type="entry name" value="Neurofascin/L1/NrCAM_C"/>
</dbReference>
<evidence type="ECO:0000313" key="8">
    <source>
        <dbReference type="Proteomes" id="UP000228934"/>
    </source>
</evidence>
<feature type="domain" description="Neurofascin/L1/NrCAM C-terminal" evidence="6">
    <location>
        <begin position="57"/>
        <end position="89"/>
    </location>
</feature>
<dbReference type="EMBL" id="KV950215">
    <property type="protein sequence ID" value="PIO24978.1"/>
    <property type="molecule type" value="Genomic_DNA"/>
</dbReference>
<sequence length="90" mass="10198">MNRAEDEPLTLRGDIAGSREQAYANAPHSLSSQGWFIGLMCAVALLTLLMLVACFVKRNRGGKYAVKEKEELQPEVEVQSMKEQFFDDYR</sequence>
<reference evidence="8" key="1">
    <citation type="journal article" date="2017" name="Nat. Commun.">
        <title>The North American bullfrog draft genome provides insight into hormonal regulation of long noncoding RNA.</title>
        <authorList>
            <person name="Hammond S.A."/>
            <person name="Warren R.L."/>
            <person name="Vandervalk B.P."/>
            <person name="Kucuk E."/>
            <person name="Khan H."/>
            <person name="Gibb E.A."/>
            <person name="Pandoh P."/>
            <person name="Kirk H."/>
            <person name="Zhao Y."/>
            <person name="Jones M."/>
            <person name="Mungall A.J."/>
            <person name="Coope R."/>
            <person name="Pleasance S."/>
            <person name="Moore R.A."/>
            <person name="Holt R.A."/>
            <person name="Round J.M."/>
            <person name="Ohora S."/>
            <person name="Walle B.V."/>
            <person name="Veldhoen N."/>
            <person name="Helbing C.C."/>
            <person name="Birol I."/>
        </authorList>
    </citation>
    <scope>NUCLEOTIDE SEQUENCE [LARGE SCALE GENOMIC DNA]</scope>
</reference>
<keyword evidence="2 5" id="KW-0812">Transmembrane</keyword>
<evidence type="ECO:0000259" key="6">
    <source>
        <dbReference type="Pfam" id="PF13882"/>
    </source>
</evidence>
<evidence type="ECO:0000256" key="5">
    <source>
        <dbReference type="SAM" id="Phobius"/>
    </source>
</evidence>
<gene>
    <name evidence="7" type="ORF">AB205_0218370</name>
</gene>
<evidence type="ECO:0000256" key="3">
    <source>
        <dbReference type="ARBA" id="ARBA00022989"/>
    </source>
</evidence>
<dbReference type="OrthoDB" id="6244967at2759"/>
<protein>
    <recommendedName>
        <fullName evidence="6">Neurofascin/L1/NrCAM C-terminal domain-containing protein</fullName>
    </recommendedName>
</protein>
<dbReference type="Proteomes" id="UP000228934">
    <property type="component" value="Unassembled WGS sequence"/>
</dbReference>
<dbReference type="Pfam" id="PF13882">
    <property type="entry name" value="Bravo_FIGEY"/>
    <property type="match status" value="1"/>
</dbReference>
<proteinExistence type="predicted"/>
<feature type="transmembrane region" description="Helical" evidence="5">
    <location>
        <begin position="35"/>
        <end position="56"/>
    </location>
</feature>
<keyword evidence="8" id="KW-1185">Reference proteome</keyword>